<comment type="cofactor">
    <cofactor evidence="7">
        <name>Zn(2+)</name>
        <dbReference type="ChEBI" id="CHEBI:29105"/>
    </cofactor>
</comment>
<dbReference type="GO" id="GO:0120539">
    <property type="term" value="F:4-hydroxy-3-methoxy-5-polyprenylbenzoate decarboxylase activity"/>
    <property type="evidence" value="ECO:0007669"/>
    <property type="project" value="UniProtKB-EC"/>
</dbReference>
<dbReference type="AlphaFoldDB" id="A0A1E4T9H6"/>
<comment type="similarity">
    <text evidence="7">Belongs to the COQ4 family.</text>
</comment>
<feature type="binding site" evidence="7">
    <location>
        <position position="128"/>
    </location>
    <ligand>
        <name>Zn(2+)</name>
        <dbReference type="ChEBI" id="CHEBI:29105"/>
    </ligand>
</feature>
<dbReference type="GO" id="GO:0008270">
    <property type="term" value="F:zinc ion binding"/>
    <property type="evidence" value="ECO:0007669"/>
    <property type="project" value="UniProtKB-UniRule"/>
</dbReference>
<evidence type="ECO:0000256" key="7">
    <source>
        <dbReference type="HAMAP-Rule" id="MF_03111"/>
    </source>
</evidence>
<keyword evidence="7" id="KW-0479">Metal-binding</keyword>
<feature type="binding site" evidence="7">
    <location>
        <position position="144"/>
    </location>
    <ligand>
        <name>Zn(2+)</name>
        <dbReference type="ChEBI" id="CHEBI:29105"/>
    </ligand>
</feature>
<feature type="region of interest" description="Disordered" evidence="8">
    <location>
        <begin position="224"/>
        <end position="245"/>
    </location>
</feature>
<dbReference type="OrthoDB" id="4249at2759"/>
<evidence type="ECO:0000256" key="5">
    <source>
        <dbReference type="ARBA" id="ARBA00023239"/>
    </source>
</evidence>
<comment type="subcellular location">
    <subcellularLocation>
        <location evidence="7">Mitochondrion inner membrane</location>
        <topology evidence="7">Peripheral membrane protein</topology>
        <orientation evidence="7">Matrix side</orientation>
    </subcellularLocation>
</comment>
<keyword evidence="1 7" id="KW-0831">Ubiquinone biosynthesis</keyword>
<feature type="binding site" evidence="7">
    <location>
        <position position="129"/>
    </location>
    <ligand>
        <name>Zn(2+)</name>
        <dbReference type="ChEBI" id="CHEBI:29105"/>
    </ligand>
</feature>
<dbReference type="GO" id="GO:0031314">
    <property type="term" value="C:extrinsic component of mitochondrial inner membrane"/>
    <property type="evidence" value="ECO:0007669"/>
    <property type="project" value="UniProtKB-UniRule"/>
</dbReference>
<proteinExistence type="inferred from homology"/>
<dbReference type="InterPro" id="IPR027540">
    <property type="entry name" value="Coq4_euk"/>
</dbReference>
<keyword evidence="5 7" id="KW-0456">Lyase</keyword>
<comment type="pathway">
    <text evidence="7">Cofactor biosynthesis; ubiquinone biosynthesis.</text>
</comment>
<comment type="function">
    <text evidence="7">Lyase that catalyzes the C1-decarboxylation of 4-hydroxy-3-methoxy-5-(all-trans-polyprenyl)benzoic acid into 2-methoxy-6-(all-trans-polyprenyl)phenol during ubiquinone biosynthesis.</text>
</comment>
<organism evidence="9 10">
    <name type="scientific">Tortispora caseinolytica NRRL Y-17796</name>
    <dbReference type="NCBI Taxonomy" id="767744"/>
    <lineage>
        <taxon>Eukaryota</taxon>
        <taxon>Fungi</taxon>
        <taxon>Dikarya</taxon>
        <taxon>Ascomycota</taxon>
        <taxon>Saccharomycotina</taxon>
        <taxon>Trigonopsidomycetes</taxon>
        <taxon>Trigonopsidales</taxon>
        <taxon>Trigonopsidaceae</taxon>
        <taxon>Tortispora</taxon>
    </lineage>
</organism>
<accession>A0A1E4T9H6</accession>
<evidence type="ECO:0000256" key="2">
    <source>
        <dbReference type="ARBA" id="ARBA00022792"/>
    </source>
</evidence>
<evidence type="ECO:0000313" key="10">
    <source>
        <dbReference type="Proteomes" id="UP000095023"/>
    </source>
</evidence>
<evidence type="ECO:0000256" key="1">
    <source>
        <dbReference type="ARBA" id="ARBA00022688"/>
    </source>
</evidence>
<dbReference type="EMBL" id="KV453844">
    <property type="protein sequence ID" value="ODV88394.1"/>
    <property type="molecule type" value="Genomic_DNA"/>
</dbReference>
<evidence type="ECO:0000313" key="9">
    <source>
        <dbReference type="EMBL" id="ODV88394.1"/>
    </source>
</evidence>
<evidence type="ECO:0000256" key="3">
    <source>
        <dbReference type="ARBA" id="ARBA00023128"/>
    </source>
</evidence>
<evidence type="ECO:0000256" key="8">
    <source>
        <dbReference type="SAM" id="MobiDB-lite"/>
    </source>
</evidence>
<evidence type="ECO:0000256" key="6">
    <source>
        <dbReference type="ARBA" id="ARBA00081568"/>
    </source>
</evidence>
<keyword evidence="2 7" id="KW-0999">Mitochondrion inner membrane</keyword>
<dbReference type="PANTHER" id="PTHR12922:SF7">
    <property type="entry name" value="UBIQUINONE BIOSYNTHESIS PROTEIN COQ4 HOMOLOG, MITOCHONDRIAL"/>
    <property type="match status" value="1"/>
</dbReference>
<keyword evidence="4 7" id="KW-0472">Membrane</keyword>
<dbReference type="UniPathway" id="UPA00232"/>
<feature type="binding site" evidence="7">
    <location>
        <position position="132"/>
    </location>
    <ligand>
        <name>Zn(2+)</name>
        <dbReference type="ChEBI" id="CHEBI:29105"/>
    </ligand>
</feature>
<gene>
    <name evidence="7" type="primary">COQ4</name>
    <name evidence="9" type="ORF">CANCADRAFT_148677</name>
</gene>
<dbReference type="HAMAP" id="MF_03111">
    <property type="entry name" value="Coq4"/>
    <property type="match status" value="1"/>
</dbReference>
<comment type="catalytic activity">
    <reaction evidence="7">
        <text>a 4-hydroxy-3-methoxy-5-(all-trans-polyprenyl)benzoate + H(+) = a 2-methoxy-6-(all-trans-polyprenyl)phenol + CO2</text>
        <dbReference type="Rhea" id="RHEA:81179"/>
        <dbReference type="Rhea" id="RHEA-COMP:9551"/>
        <dbReference type="Rhea" id="RHEA-COMP:10931"/>
        <dbReference type="ChEBI" id="CHEBI:15378"/>
        <dbReference type="ChEBI" id="CHEBI:16526"/>
        <dbReference type="ChEBI" id="CHEBI:62731"/>
        <dbReference type="ChEBI" id="CHEBI:84443"/>
        <dbReference type="EC" id="4.1.1.130"/>
    </reaction>
</comment>
<comment type="subunit">
    <text evidence="7">Component of a multi-subunit COQ enzyme complex, composed of at least COQ3, COQ4, COQ5, COQ6, COQ7 and COQ9.</text>
</comment>
<keyword evidence="7" id="KW-0862">Zinc</keyword>
<dbReference type="InterPro" id="IPR007715">
    <property type="entry name" value="Coq4"/>
</dbReference>
<dbReference type="PANTHER" id="PTHR12922">
    <property type="entry name" value="UBIQUINONE BIOSYNTHESIS PROTEIN"/>
    <property type="match status" value="1"/>
</dbReference>
<dbReference type="Proteomes" id="UP000095023">
    <property type="component" value="Unassembled WGS sequence"/>
</dbReference>
<reference evidence="10" key="1">
    <citation type="submission" date="2016-02" db="EMBL/GenBank/DDBJ databases">
        <title>Comparative genomics of biotechnologically important yeasts.</title>
        <authorList>
            <consortium name="DOE Joint Genome Institute"/>
            <person name="Riley R."/>
            <person name="Haridas S."/>
            <person name="Wolfe K.H."/>
            <person name="Lopes M.R."/>
            <person name="Hittinger C.T."/>
            <person name="Goker M."/>
            <person name="Salamov A."/>
            <person name="Wisecaver J."/>
            <person name="Long T.M."/>
            <person name="Aerts A.L."/>
            <person name="Barry K."/>
            <person name="Choi C."/>
            <person name="Clum A."/>
            <person name="Coughlan A.Y."/>
            <person name="Deshpande S."/>
            <person name="Douglass A.P."/>
            <person name="Hanson S.J."/>
            <person name="Klenk H.-P."/>
            <person name="Labutti K."/>
            <person name="Lapidus A."/>
            <person name="Lindquist E."/>
            <person name="Lipzen A."/>
            <person name="Meier-Kolthoff J.P."/>
            <person name="Ohm R.A."/>
            <person name="Otillar R.P."/>
            <person name="Pangilinan J."/>
            <person name="Peng Y."/>
            <person name="Rokas A."/>
            <person name="Rosa C.A."/>
            <person name="Scheuner C."/>
            <person name="Sibirny A.A."/>
            <person name="Slot J.C."/>
            <person name="Stielow J.B."/>
            <person name="Sun H."/>
            <person name="Kurtzman C.P."/>
            <person name="Blackwell M."/>
            <person name="Jeffries T.W."/>
            <person name="Grigoriev I.V."/>
        </authorList>
    </citation>
    <scope>NUCLEOTIDE SEQUENCE [LARGE SCALE GENOMIC DNA]</scope>
    <source>
        <strain evidence="10">NRRL Y-17796</strain>
    </source>
</reference>
<dbReference type="Pfam" id="PF05019">
    <property type="entry name" value="Coq4"/>
    <property type="match status" value="1"/>
</dbReference>
<protein>
    <recommendedName>
        <fullName evidence="6">4-hydroxy-3-methoxy-5-polyprenylbenzoate decarboxylase</fullName>
    </recommendedName>
</protein>
<keyword evidence="10" id="KW-1185">Reference proteome</keyword>
<keyword evidence="3 7" id="KW-0496">Mitochondrion</keyword>
<name>A0A1E4T9H6_9ASCO</name>
<sequence length="245" mass="27962">MSYPGHIRLNMFQRALLAVGSGIGAFFNPRRADFIATLGEATAPGFIERLKYQMLSSKDGRWLLRHKPRITSKSLNVEYLRTLPANTLGATYVAWLDREGVTPDTRLPVRFIDDPESAYAMQRYRESHDFYHAITGLPVFVEGEIALKAFEFANTGIPMTGLGALLAPLRLGERPRRRLRTIYFPWAIRNGLNAQPLINVIWENNLERDVNDLRRELGIEKPPDLRELRKRKTAHQLPIPPTESS</sequence>
<evidence type="ECO:0000256" key="4">
    <source>
        <dbReference type="ARBA" id="ARBA00023136"/>
    </source>
</evidence>